<evidence type="ECO:0000256" key="8">
    <source>
        <dbReference type="ARBA" id="ARBA00022927"/>
    </source>
</evidence>
<organism evidence="15 16">
    <name type="scientific">Palleronia salina</name>
    <dbReference type="NCBI Taxonomy" id="313368"/>
    <lineage>
        <taxon>Bacteria</taxon>
        <taxon>Pseudomonadati</taxon>
        <taxon>Pseudomonadota</taxon>
        <taxon>Alphaproteobacteria</taxon>
        <taxon>Rhodobacterales</taxon>
        <taxon>Roseobacteraceae</taxon>
        <taxon>Palleronia</taxon>
    </lineage>
</organism>
<dbReference type="Gene3D" id="3.40.1690.10">
    <property type="entry name" value="secretion proteins EscU"/>
    <property type="match status" value="1"/>
</dbReference>
<dbReference type="EMBL" id="FQZA01000002">
    <property type="protein sequence ID" value="SHI65545.1"/>
    <property type="molecule type" value="Genomic_DNA"/>
</dbReference>
<dbReference type="Proteomes" id="UP000184040">
    <property type="component" value="Unassembled WGS sequence"/>
</dbReference>
<feature type="transmembrane region" description="Helical" evidence="14">
    <location>
        <begin position="198"/>
        <end position="217"/>
    </location>
</feature>
<dbReference type="GO" id="GO:0009306">
    <property type="term" value="P:protein secretion"/>
    <property type="evidence" value="ECO:0007669"/>
    <property type="project" value="InterPro"/>
</dbReference>
<evidence type="ECO:0000256" key="2">
    <source>
        <dbReference type="ARBA" id="ARBA00010690"/>
    </source>
</evidence>
<evidence type="ECO:0000313" key="15">
    <source>
        <dbReference type="EMBL" id="SHI65545.1"/>
    </source>
</evidence>
<evidence type="ECO:0000256" key="9">
    <source>
        <dbReference type="ARBA" id="ARBA00022989"/>
    </source>
</evidence>
<evidence type="ECO:0000256" key="4">
    <source>
        <dbReference type="ARBA" id="ARBA00022448"/>
    </source>
</evidence>
<dbReference type="InterPro" id="IPR006135">
    <property type="entry name" value="T3SS_substrate_exporter"/>
</dbReference>
<proteinExistence type="inferred from homology"/>
<keyword evidence="6 14" id="KW-0812">Transmembrane</keyword>
<evidence type="ECO:0000256" key="11">
    <source>
        <dbReference type="ARBA" id="ARBA00023225"/>
    </source>
</evidence>
<feature type="transmembrane region" description="Helical" evidence="14">
    <location>
        <begin position="96"/>
        <end position="116"/>
    </location>
</feature>
<dbReference type="PANTHER" id="PTHR30531">
    <property type="entry name" value="FLAGELLAR BIOSYNTHETIC PROTEIN FLHB"/>
    <property type="match status" value="1"/>
</dbReference>
<evidence type="ECO:0000256" key="12">
    <source>
        <dbReference type="ARBA" id="ARBA00025078"/>
    </source>
</evidence>
<gene>
    <name evidence="15" type="ORF">SAMN04488012_102188</name>
</gene>
<evidence type="ECO:0000256" key="14">
    <source>
        <dbReference type="SAM" id="Phobius"/>
    </source>
</evidence>
<keyword evidence="9 14" id="KW-1133">Transmembrane helix</keyword>
<keyword evidence="15" id="KW-0966">Cell projection</keyword>
<keyword evidence="15" id="KW-0969">Cilium</keyword>
<comment type="function">
    <text evidence="12">Required for formation of the rod structure in the basal body of the flagellar apparatus. Together with FliI and FliH, may constitute the export apparatus of flagellin.</text>
</comment>
<dbReference type="Gene3D" id="6.10.250.2080">
    <property type="match status" value="1"/>
</dbReference>
<dbReference type="PRINTS" id="PR00950">
    <property type="entry name" value="TYPE3IMSPROT"/>
</dbReference>
<feature type="region of interest" description="Disordered" evidence="13">
    <location>
        <begin position="1"/>
        <end position="30"/>
    </location>
</feature>
<keyword evidence="15" id="KW-0282">Flagellum</keyword>
<dbReference type="FunFam" id="3.40.1690.10:FF:000001">
    <property type="entry name" value="Flagellar biosynthetic protein FlhB"/>
    <property type="match status" value="1"/>
</dbReference>
<dbReference type="GO" id="GO:0044781">
    <property type="term" value="P:bacterial-type flagellum organization"/>
    <property type="evidence" value="ECO:0007669"/>
    <property type="project" value="UniProtKB-KW"/>
</dbReference>
<evidence type="ECO:0000256" key="6">
    <source>
        <dbReference type="ARBA" id="ARBA00022692"/>
    </source>
</evidence>
<keyword evidence="11" id="KW-1006">Bacterial flagellum protein export</keyword>
<feature type="transmembrane region" description="Helical" evidence="14">
    <location>
        <begin position="34"/>
        <end position="55"/>
    </location>
</feature>
<evidence type="ECO:0000256" key="7">
    <source>
        <dbReference type="ARBA" id="ARBA00022795"/>
    </source>
</evidence>
<dbReference type="InterPro" id="IPR029025">
    <property type="entry name" value="T3SS_substrate_exporter_C"/>
</dbReference>
<reference evidence="15 16" key="1">
    <citation type="submission" date="2016-11" db="EMBL/GenBank/DDBJ databases">
        <authorList>
            <person name="Jaros S."/>
            <person name="Januszkiewicz K."/>
            <person name="Wedrychowicz H."/>
        </authorList>
    </citation>
    <scope>NUCLEOTIDE SEQUENCE [LARGE SCALE GENOMIC DNA]</scope>
    <source>
        <strain evidence="15 16">DSM 26892</strain>
    </source>
</reference>
<dbReference type="AlphaFoldDB" id="A0A1M6CWW0"/>
<comment type="similarity">
    <text evidence="2">Belongs to the type III secretion exporter family.</text>
</comment>
<keyword evidence="7" id="KW-1005">Bacterial flagellum biogenesis</keyword>
<keyword evidence="5" id="KW-1003">Cell membrane</keyword>
<evidence type="ECO:0000256" key="1">
    <source>
        <dbReference type="ARBA" id="ARBA00004651"/>
    </source>
</evidence>
<keyword evidence="4" id="KW-0813">Transport</keyword>
<dbReference type="SUPFAM" id="SSF160544">
    <property type="entry name" value="EscU C-terminal domain-like"/>
    <property type="match status" value="1"/>
</dbReference>
<evidence type="ECO:0000256" key="13">
    <source>
        <dbReference type="SAM" id="MobiDB-lite"/>
    </source>
</evidence>
<accession>A0A1M6CWW0</accession>
<dbReference type="Pfam" id="PF01312">
    <property type="entry name" value="Bac_export_2"/>
    <property type="match status" value="1"/>
</dbReference>
<dbReference type="GO" id="GO:0005886">
    <property type="term" value="C:plasma membrane"/>
    <property type="evidence" value="ECO:0007669"/>
    <property type="project" value="UniProtKB-SubCell"/>
</dbReference>
<protein>
    <recommendedName>
        <fullName evidence="3">Flagellar biosynthetic protein FlhB</fullName>
    </recommendedName>
</protein>
<comment type="subcellular location">
    <subcellularLocation>
        <location evidence="1">Cell membrane</location>
        <topology evidence="1">Multi-pass membrane protein</topology>
    </subcellularLocation>
</comment>
<keyword evidence="8" id="KW-0653">Protein transport</keyword>
<feature type="compositionally biased region" description="Basic and acidic residues" evidence="13">
    <location>
        <begin position="1"/>
        <end position="27"/>
    </location>
</feature>
<evidence type="ECO:0000256" key="10">
    <source>
        <dbReference type="ARBA" id="ARBA00023136"/>
    </source>
</evidence>
<feature type="transmembrane region" description="Helical" evidence="14">
    <location>
        <begin position="159"/>
        <end position="178"/>
    </location>
</feature>
<evidence type="ECO:0000256" key="5">
    <source>
        <dbReference type="ARBA" id="ARBA00022475"/>
    </source>
</evidence>
<keyword evidence="10 14" id="KW-0472">Membrane</keyword>
<dbReference type="RefSeq" id="WP_073126894.1">
    <property type="nucleotide sequence ID" value="NZ_FQZA01000002.1"/>
</dbReference>
<name>A0A1M6CWW0_9RHOB</name>
<dbReference type="PANTHER" id="PTHR30531:SF12">
    <property type="entry name" value="FLAGELLAR BIOSYNTHETIC PROTEIN FLHB"/>
    <property type="match status" value="1"/>
</dbReference>
<dbReference type="STRING" id="313368.SAMN04488012_102188"/>
<evidence type="ECO:0000256" key="3">
    <source>
        <dbReference type="ARBA" id="ARBA00021622"/>
    </source>
</evidence>
<keyword evidence="16" id="KW-1185">Reference proteome</keyword>
<evidence type="ECO:0000313" key="16">
    <source>
        <dbReference type="Proteomes" id="UP000184040"/>
    </source>
</evidence>
<sequence>MSDDQDKSQKTEEPTDKKLRDARKKGDVPQSRETGTAMVVFALLMGVIFVAPAAMTRLSGLYHGLIVQSGQIGLGTHAAGVRDVGGVMYSLSVGSFLALAPLLGIMVAAALFGVMVQGETVVALERIKPKPEKLNPLSGFTKLFSPDALVEFGKNMAKVLIVGVISGWALMDLAGRLAQSESLVPETLTAETGASVRWILLITASVLVPIALADILWKRSSWKKKQMMTLKEVRDEHKDSEGDPQIRARRAELRMARARQRMAQAIPTASVVLTNPTHYAVALKYEQGVDQAPVCVAKGADHMAARIRELAREHEVPIIENKPLARALHAAVEVDDQVPVEHWQAVAEIIGFIMGLKRDSRLAPPEGSRLREEP</sequence>